<accession>A0A2A9E3I0</accession>
<dbReference type="PANTHER" id="PTHR47623">
    <property type="entry name" value="OS09G0287300 PROTEIN"/>
    <property type="match status" value="1"/>
</dbReference>
<dbReference type="EMBL" id="PDJG01000001">
    <property type="protein sequence ID" value="PFG33373.1"/>
    <property type="molecule type" value="Genomic_DNA"/>
</dbReference>
<evidence type="ECO:0000313" key="2">
    <source>
        <dbReference type="Proteomes" id="UP000225548"/>
    </source>
</evidence>
<dbReference type="Gene3D" id="3.40.50.1240">
    <property type="entry name" value="Phosphoglycerate mutase-like"/>
    <property type="match status" value="1"/>
</dbReference>
<gene>
    <name evidence="1" type="ORF">ATL42_1246</name>
</gene>
<reference evidence="1 2" key="1">
    <citation type="submission" date="2017-10" db="EMBL/GenBank/DDBJ databases">
        <title>Sequencing the genomes of 1000 actinobacteria strains.</title>
        <authorList>
            <person name="Klenk H.-P."/>
        </authorList>
    </citation>
    <scope>NUCLEOTIDE SEQUENCE [LARGE SCALE GENOMIC DNA]</scope>
    <source>
        <strain evidence="1 2">DSM 18966</strain>
    </source>
</reference>
<dbReference type="SMART" id="SM00855">
    <property type="entry name" value="PGAM"/>
    <property type="match status" value="1"/>
</dbReference>
<dbReference type="SUPFAM" id="SSF53254">
    <property type="entry name" value="Phosphoglycerate mutase-like"/>
    <property type="match status" value="1"/>
</dbReference>
<dbReference type="Proteomes" id="UP000225548">
    <property type="component" value="Unassembled WGS sequence"/>
</dbReference>
<dbReference type="RefSeq" id="WP_245862188.1">
    <property type="nucleotide sequence ID" value="NZ_PDJG01000001.1"/>
</dbReference>
<sequence length="178" mass="18843">MTLKVQDGSYRRLVLLRHAKAEPAGNVSDELRPLALQGRRQAVRVGTALAGLGLVPERVVCSDALRTRQTWELLRPGLGDDEPEVLVTGDVYSAGVDDILRLVHETDDEVRTLLVVGHEPVMSAVAARLAGPGSDSAGLAQVRVGVQTATYVVLESAAPWAGWSAAGAVLTHIGRPEA</sequence>
<comment type="caution">
    <text evidence="1">The sequence shown here is derived from an EMBL/GenBank/DDBJ whole genome shotgun (WGS) entry which is preliminary data.</text>
</comment>
<dbReference type="InterPro" id="IPR013078">
    <property type="entry name" value="His_Pase_superF_clade-1"/>
</dbReference>
<dbReference type="PANTHER" id="PTHR47623:SF1">
    <property type="entry name" value="OS09G0287300 PROTEIN"/>
    <property type="match status" value="1"/>
</dbReference>
<organism evidence="1 2">
    <name type="scientific">Sanguibacter antarcticus</name>
    <dbReference type="NCBI Taxonomy" id="372484"/>
    <lineage>
        <taxon>Bacteria</taxon>
        <taxon>Bacillati</taxon>
        <taxon>Actinomycetota</taxon>
        <taxon>Actinomycetes</taxon>
        <taxon>Micrococcales</taxon>
        <taxon>Sanguibacteraceae</taxon>
        <taxon>Sanguibacter</taxon>
    </lineage>
</organism>
<dbReference type="CDD" id="cd07067">
    <property type="entry name" value="HP_PGM_like"/>
    <property type="match status" value="1"/>
</dbReference>
<evidence type="ECO:0000313" key="1">
    <source>
        <dbReference type="EMBL" id="PFG33373.1"/>
    </source>
</evidence>
<keyword evidence="2" id="KW-1185">Reference proteome</keyword>
<name>A0A2A9E3I0_9MICO</name>
<proteinExistence type="predicted"/>
<dbReference type="AlphaFoldDB" id="A0A2A9E3I0"/>
<dbReference type="InterPro" id="IPR029033">
    <property type="entry name" value="His_PPase_superfam"/>
</dbReference>
<dbReference type="Pfam" id="PF00300">
    <property type="entry name" value="His_Phos_1"/>
    <property type="match status" value="1"/>
</dbReference>
<protein>
    <submittedName>
        <fullName evidence="1">Phosphohistidine phosphatase</fullName>
    </submittedName>
</protein>